<dbReference type="InterPro" id="IPR019888">
    <property type="entry name" value="Tscrpt_reg_AsnC-like"/>
</dbReference>
<dbReference type="InterPro" id="IPR019887">
    <property type="entry name" value="Tscrpt_reg_AsnC/Lrp_C"/>
</dbReference>
<feature type="domain" description="HTH asnC-type" evidence="4">
    <location>
        <begin position="1"/>
        <end position="62"/>
    </location>
</feature>
<dbReference type="Pfam" id="PF13412">
    <property type="entry name" value="HTH_24"/>
    <property type="match status" value="1"/>
</dbReference>
<keyword evidence="6" id="KW-1185">Reference proteome</keyword>
<dbReference type="InterPro" id="IPR011991">
    <property type="entry name" value="ArsR-like_HTH"/>
</dbReference>
<evidence type="ECO:0000313" key="5">
    <source>
        <dbReference type="EMBL" id="MBB6520536.1"/>
    </source>
</evidence>
<dbReference type="GO" id="GO:0043565">
    <property type="term" value="F:sequence-specific DNA binding"/>
    <property type="evidence" value="ECO:0007669"/>
    <property type="project" value="InterPro"/>
</dbReference>
<dbReference type="InterPro" id="IPR011008">
    <property type="entry name" value="Dimeric_a/b-barrel"/>
</dbReference>
<dbReference type="SUPFAM" id="SSF46785">
    <property type="entry name" value="Winged helix' DNA-binding domain"/>
    <property type="match status" value="1"/>
</dbReference>
<evidence type="ECO:0000259" key="4">
    <source>
        <dbReference type="PROSITE" id="PS50956"/>
    </source>
</evidence>
<dbReference type="Gene3D" id="3.30.70.920">
    <property type="match status" value="1"/>
</dbReference>
<evidence type="ECO:0000313" key="6">
    <source>
        <dbReference type="Proteomes" id="UP000528457"/>
    </source>
</evidence>
<dbReference type="GO" id="GO:0006355">
    <property type="term" value="P:regulation of DNA-templated transcription"/>
    <property type="evidence" value="ECO:0007669"/>
    <property type="project" value="UniProtKB-ARBA"/>
</dbReference>
<dbReference type="InterPro" id="IPR036388">
    <property type="entry name" value="WH-like_DNA-bd_sf"/>
</dbReference>
<gene>
    <name evidence="5" type="ORF">HNR48_000814</name>
</gene>
<dbReference type="PANTHER" id="PTHR30154">
    <property type="entry name" value="LEUCINE-RESPONSIVE REGULATORY PROTEIN"/>
    <property type="match status" value="1"/>
</dbReference>
<dbReference type="SMART" id="SM00344">
    <property type="entry name" value="HTH_ASNC"/>
    <property type="match status" value="1"/>
</dbReference>
<accession>A0A7X0JSK4</accession>
<name>A0A7X0JSK4_9GAMM</name>
<dbReference type="GO" id="GO:0005829">
    <property type="term" value="C:cytosol"/>
    <property type="evidence" value="ECO:0007669"/>
    <property type="project" value="TreeGrafter"/>
</dbReference>
<dbReference type="SUPFAM" id="SSF54909">
    <property type="entry name" value="Dimeric alpha+beta barrel"/>
    <property type="match status" value="1"/>
</dbReference>
<protein>
    <submittedName>
        <fullName evidence="5">Lrp/AsnC family leucine-responsive transcriptional regulator</fullName>
    </submittedName>
</protein>
<organism evidence="5 6">
    <name type="scientific">Pseudoteredinibacter isoporae</name>
    <dbReference type="NCBI Taxonomy" id="570281"/>
    <lineage>
        <taxon>Bacteria</taxon>
        <taxon>Pseudomonadati</taxon>
        <taxon>Pseudomonadota</taxon>
        <taxon>Gammaproteobacteria</taxon>
        <taxon>Cellvibrionales</taxon>
        <taxon>Cellvibrionaceae</taxon>
        <taxon>Pseudoteredinibacter</taxon>
    </lineage>
</organism>
<dbReference type="PANTHER" id="PTHR30154:SF34">
    <property type="entry name" value="TRANSCRIPTIONAL REGULATOR AZLB"/>
    <property type="match status" value="1"/>
</dbReference>
<dbReference type="InterPro" id="IPR036390">
    <property type="entry name" value="WH_DNA-bd_sf"/>
</dbReference>
<keyword evidence="1" id="KW-0805">Transcription regulation</keyword>
<dbReference type="GO" id="GO:0043200">
    <property type="term" value="P:response to amino acid"/>
    <property type="evidence" value="ECO:0007669"/>
    <property type="project" value="TreeGrafter"/>
</dbReference>
<dbReference type="PRINTS" id="PR00033">
    <property type="entry name" value="HTHASNC"/>
</dbReference>
<dbReference type="Proteomes" id="UP000528457">
    <property type="component" value="Unassembled WGS sequence"/>
</dbReference>
<dbReference type="InParanoid" id="A0A7X0JSK4"/>
<keyword evidence="3" id="KW-0804">Transcription</keyword>
<evidence type="ECO:0000256" key="3">
    <source>
        <dbReference type="ARBA" id="ARBA00023163"/>
    </source>
</evidence>
<dbReference type="FunFam" id="1.10.10.10:FF:000186">
    <property type="entry name" value="AsnC family transcriptional regulator"/>
    <property type="match status" value="1"/>
</dbReference>
<comment type="caution">
    <text evidence="5">The sequence shown here is derived from an EMBL/GenBank/DDBJ whole genome shotgun (WGS) entry which is preliminary data.</text>
</comment>
<dbReference type="PROSITE" id="PS50956">
    <property type="entry name" value="HTH_ASNC_2"/>
    <property type="match status" value="1"/>
</dbReference>
<evidence type="ECO:0000256" key="1">
    <source>
        <dbReference type="ARBA" id="ARBA00023015"/>
    </source>
</evidence>
<sequence>MDTIDRQILRELQRNARITNEELAEKVHLSPSPCLRRVRKLEANGLIEGYSAKVNQEACGLAMNVFVSVRLEKPEEHIIRHFEEAVATLDEIIECYLIAGNRDYLLRVVAADLKDYERFIRERFSKVPGIDSIESSFAFGHVKQQAGLPL</sequence>
<dbReference type="Pfam" id="PF01037">
    <property type="entry name" value="AsnC_trans_reg"/>
    <property type="match status" value="1"/>
</dbReference>
<dbReference type="EMBL" id="JACHHT010000001">
    <property type="protein sequence ID" value="MBB6520536.1"/>
    <property type="molecule type" value="Genomic_DNA"/>
</dbReference>
<dbReference type="RefSeq" id="WP_166850937.1">
    <property type="nucleotide sequence ID" value="NZ_JAAONY010000001.1"/>
</dbReference>
<dbReference type="AlphaFoldDB" id="A0A7X0JSK4"/>
<reference evidence="5 6" key="1">
    <citation type="submission" date="2020-08" db="EMBL/GenBank/DDBJ databases">
        <title>Genomic Encyclopedia of Type Strains, Phase IV (KMG-IV): sequencing the most valuable type-strain genomes for metagenomic binning, comparative biology and taxonomic classification.</title>
        <authorList>
            <person name="Goeker M."/>
        </authorList>
    </citation>
    <scope>NUCLEOTIDE SEQUENCE [LARGE SCALE GENOMIC DNA]</scope>
    <source>
        <strain evidence="5 6">DSM 22368</strain>
    </source>
</reference>
<dbReference type="InterPro" id="IPR000485">
    <property type="entry name" value="AsnC-type_HTH_dom"/>
</dbReference>
<keyword evidence="2" id="KW-0238">DNA-binding</keyword>
<dbReference type="CDD" id="cd00090">
    <property type="entry name" value="HTH_ARSR"/>
    <property type="match status" value="1"/>
</dbReference>
<proteinExistence type="predicted"/>
<dbReference type="Gene3D" id="1.10.10.10">
    <property type="entry name" value="Winged helix-like DNA-binding domain superfamily/Winged helix DNA-binding domain"/>
    <property type="match status" value="1"/>
</dbReference>
<evidence type="ECO:0000256" key="2">
    <source>
        <dbReference type="ARBA" id="ARBA00023125"/>
    </source>
</evidence>